<dbReference type="AlphaFoldDB" id="A0A9P0FLT9"/>
<gene>
    <name evidence="12" type="ORF">MELIAE_LOCUS11629</name>
</gene>
<evidence type="ECO:0000256" key="5">
    <source>
        <dbReference type="ARBA" id="ARBA00022679"/>
    </source>
</evidence>
<keyword evidence="3" id="KW-0337">GPI-anchor biosynthesis</keyword>
<protein>
    <recommendedName>
        <fullName evidence="11">Mannosyltransferase</fullName>
        <ecNumber evidence="11">2.4.1.-</ecNumber>
    </recommendedName>
</protein>
<evidence type="ECO:0000256" key="3">
    <source>
        <dbReference type="ARBA" id="ARBA00022502"/>
    </source>
</evidence>
<dbReference type="PANTHER" id="PTHR22760:SF3">
    <property type="entry name" value="GPI MANNOSYLTRANSFERASE 4"/>
    <property type="match status" value="1"/>
</dbReference>
<evidence type="ECO:0000256" key="11">
    <source>
        <dbReference type="RuleBase" id="RU363075"/>
    </source>
</evidence>
<feature type="transmembrane region" description="Helical" evidence="11">
    <location>
        <begin position="370"/>
        <end position="389"/>
    </location>
</feature>
<keyword evidence="9 11" id="KW-0472">Membrane</keyword>
<evidence type="ECO:0000313" key="12">
    <source>
        <dbReference type="EMBL" id="CAH0562545.1"/>
    </source>
</evidence>
<dbReference type="GO" id="GO:0006506">
    <property type="term" value="P:GPI anchor biosynthetic process"/>
    <property type="evidence" value="ECO:0007669"/>
    <property type="project" value="UniProtKB-KW"/>
</dbReference>
<keyword evidence="7 11" id="KW-0256">Endoplasmic reticulum</keyword>
<keyword evidence="13" id="KW-1185">Reference proteome</keyword>
<evidence type="ECO:0000256" key="1">
    <source>
        <dbReference type="ARBA" id="ARBA00004477"/>
    </source>
</evidence>
<keyword evidence="5" id="KW-0808">Transferase</keyword>
<evidence type="ECO:0000256" key="8">
    <source>
        <dbReference type="ARBA" id="ARBA00022989"/>
    </source>
</evidence>
<feature type="transmembrane region" description="Helical" evidence="11">
    <location>
        <begin position="445"/>
        <end position="467"/>
    </location>
</feature>
<evidence type="ECO:0000256" key="6">
    <source>
        <dbReference type="ARBA" id="ARBA00022692"/>
    </source>
</evidence>
<reference evidence="12" key="1">
    <citation type="submission" date="2021-12" db="EMBL/GenBank/DDBJ databases">
        <authorList>
            <person name="King R."/>
        </authorList>
    </citation>
    <scope>NUCLEOTIDE SEQUENCE</scope>
</reference>
<dbReference type="Proteomes" id="UP001154078">
    <property type="component" value="Chromosome 8"/>
</dbReference>
<comment type="pathway">
    <text evidence="2">Glycolipid biosynthesis; glycosylphosphatidylinositol-anchor biosynthesis.</text>
</comment>
<evidence type="ECO:0000256" key="2">
    <source>
        <dbReference type="ARBA" id="ARBA00004687"/>
    </source>
</evidence>
<dbReference type="EMBL" id="OV121139">
    <property type="protein sequence ID" value="CAH0562545.1"/>
    <property type="molecule type" value="Genomic_DNA"/>
</dbReference>
<dbReference type="PANTHER" id="PTHR22760">
    <property type="entry name" value="GLYCOSYLTRANSFERASE"/>
    <property type="match status" value="1"/>
</dbReference>
<dbReference type="GO" id="GO:0005789">
    <property type="term" value="C:endoplasmic reticulum membrane"/>
    <property type="evidence" value="ECO:0007669"/>
    <property type="project" value="UniProtKB-SubCell"/>
</dbReference>
<feature type="transmembrane region" description="Helical" evidence="11">
    <location>
        <begin position="98"/>
        <end position="122"/>
    </location>
</feature>
<dbReference type="OrthoDB" id="10066429at2759"/>
<sequence length="641" mass="75015">MKSDNYYTPYWILVALRIFFVFIPQVGYIHPDEFFQSVEIFVGKIFDVEYSPPWEFNTTQPIRSMAVPYFTVGLSYQLLKIINPLAVQFLDINIISPYFLLIFPRLFMCLLSFTVDVCLYKICTNNNEKYQTKLFVLASSYIMIVFGTRTFSNTIELVLLAVLMYFVCESLTFSNILIKKKEYLIFRYENSQNLVERVKFHKLRLILESDNYRNGFFISTVSVLGFFNRPTFLAFAIFPIFFWLYRGIGSKCVMSLQFHLRILALIIFAIPTILIVIVIDSFFYGFLTWGELGMLDMSINSFVFTPLNFLKYNLDSDNLALHGIHPKFLHVAVNIPLLFNSLGIYAIVSIINYCYMIYQCKFHLLPSVRSIKGLMTLSILAPIIILSLFPHQEPRFLIPLILPLCYLHGNSVFPEQDNVIVEHDKNSFKSTNTAKSENRLLIKLWILYNLSLFMLFGFIHQGGVYLATSYLHKDLKMHSLSTEYHIVTSHIYSLPESFLLQKPSDKLYKVKNKTFSYNKRVFLYEEGSKNVSYLVDKLQNIIDINKDLAKTKPKRYKLLVLISRSVIDDFLTIAKTKHLNVYKIKTFHPHFSTETLHMFTDYCLDFMNIYMFNCIPLSYNEYFKKIVSLVGLNLYQITQFN</sequence>
<evidence type="ECO:0000256" key="7">
    <source>
        <dbReference type="ARBA" id="ARBA00022824"/>
    </source>
</evidence>
<feature type="transmembrane region" description="Helical" evidence="11">
    <location>
        <begin position="337"/>
        <end position="358"/>
    </location>
</feature>
<dbReference type="InterPro" id="IPR005599">
    <property type="entry name" value="GPI_mannosylTrfase"/>
</dbReference>
<evidence type="ECO:0000313" key="13">
    <source>
        <dbReference type="Proteomes" id="UP001154078"/>
    </source>
</evidence>
<feature type="transmembrane region" description="Helical" evidence="11">
    <location>
        <begin position="7"/>
        <end position="29"/>
    </location>
</feature>
<feature type="transmembrane region" description="Helical" evidence="11">
    <location>
        <begin position="233"/>
        <end position="250"/>
    </location>
</feature>
<evidence type="ECO:0000256" key="4">
    <source>
        <dbReference type="ARBA" id="ARBA00022676"/>
    </source>
</evidence>
<name>A0A9P0FLT9_BRAAE</name>
<dbReference type="GO" id="GO:0000026">
    <property type="term" value="F:alpha-1,2-mannosyltransferase activity"/>
    <property type="evidence" value="ECO:0007669"/>
    <property type="project" value="TreeGrafter"/>
</dbReference>
<feature type="transmembrane region" description="Helical" evidence="11">
    <location>
        <begin position="134"/>
        <end position="151"/>
    </location>
</feature>
<proteinExistence type="inferred from homology"/>
<accession>A0A9P0FLT9</accession>
<feature type="transmembrane region" description="Helical" evidence="11">
    <location>
        <begin position="157"/>
        <end position="178"/>
    </location>
</feature>
<keyword evidence="6 11" id="KW-0812">Transmembrane</keyword>
<evidence type="ECO:0000256" key="9">
    <source>
        <dbReference type="ARBA" id="ARBA00023136"/>
    </source>
</evidence>
<organism evidence="12 13">
    <name type="scientific">Brassicogethes aeneus</name>
    <name type="common">Rape pollen beetle</name>
    <name type="synonym">Meligethes aeneus</name>
    <dbReference type="NCBI Taxonomy" id="1431903"/>
    <lineage>
        <taxon>Eukaryota</taxon>
        <taxon>Metazoa</taxon>
        <taxon>Ecdysozoa</taxon>
        <taxon>Arthropoda</taxon>
        <taxon>Hexapoda</taxon>
        <taxon>Insecta</taxon>
        <taxon>Pterygota</taxon>
        <taxon>Neoptera</taxon>
        <taxon>Endopterygota</taxon>
        <taxon>Coleoptera</taxon>
        <taxon>Polyphaga</taxon>
        <taxon>Cucujiformia</taxon>
        <taxon>Nitidulidae</taxon>
        <taxon>Meligethinae</taxon>
        <taxon>Brassicogethes</taxon>
    </lineage>
</organism>
<dbReference type="Pfam" id="PF03901">
    <property type="entry name" value="Glyco_transf_22"/>
    <property type="match status" value="1"/>
</dbReference>
<comment type="subcellular location">
    <subcellularLocation>
        <location evidence="1 11">Endoplasmic reticulum membrane</location>
        <topology evidence="1 11">Multi-pass membrane protein</topology>
    </subcellularLocation>
</comment>
<dbReference type="EC" id="2.4.1.-" evidence="11"/>
<keyword evidence="8 11" id="KW-1133">Transmembrane helix</keyword>
<evidence type="ECO:0000256" key="10">
    <source>
        <dbReference type="ARBA" id="ARBA00038466"/>
    </source>
</evidence>
<keyword evidence="4 11" id="KW-0328">Glycosyltransferase</keyword>
<comment type="similarity">
    <text evidence="10">Belongs to the glycosyltransferase 22 family. PIGZ subfamily.</text>
</comment>
<feature type="transmembrane region" description="Helical" evidence="11">
    <location>
        <begin position="262"/>
        <end position="287"/>
    </location>
</feature>